<dbReference type="PRINTS" id="PR00069">
    <property type="entry name" value="ALDKETRDTASE"/>
</dbReference>
<dbReference type="InterPro" id="IPR020471">
    <property type="entry name" value="AKR"/>
</dbReference>
<dbReference type="PANTHER" id="PTHR43364:SF1">
    <property type="entry name" value="OXIDOREDUCTASE YDHF"/>
    <property type="match status" value="1"/>
</dbReference>
<dbReference type="InterPro" id="IPR050523">
    <property type="entry name" value="AKR_Detox_Biosynth"/>
</dbReference>
<evidence type="ECO:0000259" key="1">
    <source>
        <dbReference type="Pfam" id="PF00248"/>
    </source>
</evidence>
<dbReference type="SUPFAM" id="SSF51430">
    <property type="entry name" value="NAD(P)-linked oxidoreductase"/>
    <property type="match status" value="1"/>
</dbReference>
<reference evidence="2" key="1">
    <citation type="submission" date="2022-11" db="EMBL/GenBank/DDBJ databases">
        <title>Hoeflea poritis sp. nov., isolated from scleractinian coral Porites lutea.</title>
        <authorList>
            <person name="Zhang G."/>
            <person name="Wei Q."/>
            <person name="Cai L."/>
        </authorList>
    </citation>
    <scope>NUCLEOTIDE SEQUENCE</scope>
    <source>
        <strain evidence="2">E7-10</strain>
    </source>
</reference>
<dbReference type="Pfam" id="PF00248">
    <property type="entry name" value="Aldo_ket_red"/>
    <property type="match status" value="1"/>
</dbReference>
<evidence type="ECO:0000313" key="3">
    <source>
        <dbReference type="Proteomes" id="UP001148313"/>
    </source>
</evidence>
<dbReference type="InterPro" id="IPR036812">
    <property type="entry name" value="NAD(P)_OxRdtase_dom_sf"/>
</dbReference>
<feature type="domain" description="NADP-dependent oxidoreductase" evidence="1">
    <location>
        <begin position="23"/>
        <end position="294"/>
    </location>
</feature>
<organism evidence="2 3">
    <name type="scientific">Hoeflea poritis</name>
    <dbReference type="NCBI Taxonomy" id="2993659"/>
    <lineage>
        <taxon>Bacteria</taxon>
        <taxon>Pseudomonadati</taxon>
        <taxon>Pseudomonadota</taxon>
        <taxon>Alphaproteobacteria</taxon>
        <taxon>Hyphomicrobiales</taxon>
        <taxon>Rhizobiaceae</taxon>
        <taxon>Hoeflea</taxon>
    </lineage>
</organism>
<dbReference type="PANTHER" id="PTHR43364">
    <property type="entry name" value="NADH-SPECIFIC METHYLGLYOXAL REDUCTASE-RELATED"/>
    <property type="match status" value="1"/>
</dbReference>
<dbReference type="Gene3D" id="3.20.20.100">
    <property type="entry name" value="NADP-dependent oxidoreductase domain"/>
    <property type="match status" value="1"/>
</dbReference>
<proteinExistence type="predicted"/>
<protein>
    <submittedName>
        <fullName evidence="2">Aldo/keto reductase</fullName>
    </submittedName>
</protein>
<comment type="caution">
    <text evidence="2">The sequence shown here is derived from an EMBL/GenBank/DDBJ whole genome shotgun (WGS) entry which is preliminary data.</text>
</comment>
<accession>A0ABT4VIH3</accession>
<dbReference type="Proteomes" id="UP001148313">
    <property type="component" value="Unassembled WGS sequence"/>
</dbReference>
<dbReference type="EMBL" id="JAPJZH010000002">
    <property type="protein sequence ID" value="MDA4844498.1"/>
    <property type="molecule type" value="Genomic_DNA"/>
</dbReference>
<evidence type="ECO:0000313" key="2">
    <source>
        <dbReference type="EMBL" id="MDA4844498.1"/>
    </source>
</evidence>
<dbReference type="RefSeq" id="WP_271088028.1">
    <property type="nucleotide sequence ID" value="NZ_JAPJZH010000002.1"/>
</dbReference>
<keyword evidence="3" id="KW-1185">Reference proteome</keyword>
<name>A0ABT4VIH3_9HYPH</name>
<sequence>MSDPETFLTVKPRGRLVGREVGRLAYGCWRLPGTPQDALRGKIDAALEIGANIIDTAAVYGAGAAEEMLGVLLSERPSFRDEIVLVTKGGITPPVPYNSSRQELIASCEASLRRLKSDAVDVFLVHRPDFLTSPAEVAEALNELIWSGKTHAVGVSNYSPEQTRALQSFLDVPLAVTQPEFSALHTQPLFDGTLDHAQSASVIPLAWSPLAGGSLATGRAPDRADLRAAGLVAVLDRIANDNGSTRECVALAWLLAHPAGVVPIIGTQSPERIRAAAGAFEIKMSRRDWYEILEASRGERMP</sequence>
<gene>
    <name evidence="2" type="ORF">OOZ53_04010</name>
</gene>
<dbReference type="InterPro" id="IPR023210">
    <property type="entry name" value="NADP_OxRdtase_dom"/>
</dbReference>